<evidence type="ECO:0000313" key="3">
    <source>
        <dbReference type="Proteomes" id="UP000092177"/>
    </source>
</evidence>
<evidence type="ECO:0000313" key="2">
    <source>
        <dbReference type="EMBL" id="OBR09252.1"/>
    </source>
</evidence>
<name>A0A1B7YB09_COLHI</name>
<reference evidence="3" key="1">
    <citation type="journal article" date="2017" name="BMC Genomics">
        <title>Gapless genome assembly of Colletotrichum higginsianum reveals chromosome structure and association of transposable elements with secondary metabolite gene clusters.</title>
        <authorList>
            <person name="Dallery J.-F."/>
            <person name="Lapalu N."/>
            <person name="Zampounis A."/>
            <person name="Pigne S."/>
            <person name="Luyten I."/>
            <person name="Amselem J."/>
            <person name="Wittenberg A.H.J."/>
            <person name="Zhou S."/>
            <person name="de Queiroz M.V."/>
            <person name="Robin G.P."/>
            <person name="Auger A."/>
            <person name="Hainaut M."/>
            <person name="Henrissat B."/>
            <person name="Kim K.-T."/>
            <person name="Lee Y.-H."/>
            <person name="Lespinet O."/>
            <person name="Schwartz D.C."/>
            <person name="Thon M.R."/>
            <person name="O'Connell R.J."/>
        </authorList>
    </citation>
    <scope>NUCLEOTIDE SEQUENCE [LARGE SCALE GENOMIC DNA]</scope>
    <source>
        <strain evidence="3">IMI 349063</strain>
    </source>
</reference>
<accession>A0A1B7YB09</accession>
<evidence type="ECO:0000256" key="1">
    <source>
        <dbReference type="SAM" id="MobiDB-lite"/>
    </source>
</evidence>
<comment type="caution">
    <text evidence="2">The sequence shown here is derived from an EMBL/GenBank/DDBJ whole genome shotgun (WGS) entry which is preliminary data.</text>
</comment>
<keyword evidence="3" id="KW-1185">Reference proteome</keyword>
<dbReference type="VEuPathDB" id="FungiDB:CH63R_08017"/>
<feature type="region of interest" description="Disordered" evidence="1">
    <location>
        <begin position="34"/>
        <end position="82"/>
    </location>
</feature>
<sequence length="110" mass="12574">MQKSKAQDSNGSLALDTFTFTLIFTFDSNTALEVSPRQPTRTPLSRAQKYTGNRDIRHRSRKYSPRHPAHSGWPEESKDHPRHEMYSALRTESTYDVCRGKHKAGRLAGN</sequence>
<proteinExistence type="predicted"/>
<feature type="compositionally biased region" description="Basic and acidic residues" evidence="1">
    <location>
        <begin position="73"/>
        <end position="82"/>
    </location>
</feature>
<feature type="compositionally biased region" description="Basic residues" evidence="1">
    <location>
        <begin position="56"/>
        <end position="69"/>
    </location>
</feature>
<protein>
    <submittedName>
        <fullName evidence="2">Uncharacterized protein</fullName>
    </submittedName>
</protein>
<organism evidence="2 3">
    <name type="scientific">Colletotrichum higginsianum (strain IMI 349063)</name>
    <name type="common">Crucifer anthracnose fungus</name>
    <dbReference type="NCBI Taxonomy" id="759273"/>
    <lineage>
        <taxon>Eukaryota</taxon>
        <taxon>Fungi</taxon>
        <taxon>Dikarya</taxon>
        <taxon>Ascomycota</taxon>
        <taxon>Pezizomycotina</taxon>
        <taxon>Sordariomycetes</taxon>
        <taxon>Hypocreomycetidae</taxon>
        <taxon>Glomerellales</taxon>
        <taxon>Glomerellaceae</taxon>
        <taxon>Colletotrichum</taxon>
        <taxon>Colletotrichum destructivum species complex</taxon>
    </lineage>
</organism>
<dbReference type="KEGG" id="chig:CH63R_08017"/>
<dbReference type="GeneID" id="28867098"/>
<dbReference type="EMBL" id="LTAN01000005">
    <property type="protein sequence ID" value="OBR09252.1"/>
    <property type="molecule type" value="Genomic_DNA"/>
</dbReference>
<feature type="compositionally biased region" description="Polar residues" evidence="1">
    <location>
        <begin position="34"/>
        <end position="51"/>
    </location>
</feature>
<dbReference type="AlphaFoldDB" id="A0A1B7YB09"/>
<dbReference type="Proteomes" id="UP000092177">
    <property type="component" value="Chromosome 5"/>
</dbReference>
<gene>
    <name evidence="2" type="ORF">CH63R_08017</name>
</gene>
<dbReference type="RefSeq" id="XP_018157769.1">
    <property type="nucleotide sequence ID" value="XM_018302991.1"/>
</dbReference>